<protein>
    <submittedName>
        <fullName evidence="1">Uncharacterized protein</fullName>
    </submittedName>
</protein>
<dbReference type="RefSeq" id="WP_092447431.1">
    <property type="nucleotide sequence ID" value="NZ_JBLXAG010000009.1"/>
</dbReference>
<sequence length="201" mass="23808">MSSYKKDRAFTDYVHKHIALPHIYNSISWKEVKLKKNYAKFIDMTVGIDYVFITDDTVKTVQERFREAKYKEFTDFTIRYRRDDNKHLDRQESEYFKMKAHYFTYGILDCSKSDICKSSQFLKYAIIDLKKVYEKLDSGDIFISDNGEHKCRIVNGEKIECPVKYNTDGSSSFFPIDISYLVKLWGKDMVVLQKGFLNPNE</sequence>
<dbReference type="AlphaFoldDB" id="A0A1H1WSJ4"/>
<evidence type="ECO:0000313" key="2">
    <source>
        <dbReference type="Proteomes" id="UP000198963"/>
    </source>
</evidence>
<dbReference type="EMBL" id="LT629774">
    <property type="protein sequence ID" value="SDT00133.1"/>
    <property type="molecule type" value="Genomic_DNA"/>
</dbReference>
<reference evidence="1 2" key="1">
    <citation type="submission" date="2016-10" db="EMBL/GenBank/DDBJ databases">
        <authorList>
            <person name="Varghese N."/>
            <person name="Submissions S."/>
        </authorList>
    </citation>
    <scope>NUCLEOTIDE SEQUENCE [LARGE SCALE GENOMIC DNA]</scope>
    <source>
        <strain evidence="1 2">RHA_55</strain>
    </source>
</reference>
<dbReference type="Proteomes" id="UP000198963">
    <property type="component" value="Chromosome I"/>
</dbReference>
<accession>A0A1H1WSJ4</accession>
<proteinExistence type="predicted"/>
<gene>
    <name evidence="1" type="ORF">SAMN04489797_2983</name>
</gene>
<keyword evidence="2" id="KW-1185">Reference proteome</keyword>
<organism evidence="1 2">
    <name type="scientific">Winogradskyella sediminis</name>
    <dbReference type="NCBI Taxonomy" id="1382466"/>
    <lineage>
        <taxon>Bacteria</taxon>
        <taxon>Pseudomonadati</taxon>
        <taxon>Bacteroidota</taxon>
        <taxon>Flavobacteriia</taxon>
        <taxon>Flavobacteriales</taxon>
        <taxon>Flavobacteriaceae</taxon>
        <taxon>Winogradskyella</taxon>
    </lineage>
</organism>
<evidence type="ECO:0000313" key="1">
    <source>
        <dbReference type="EMBL" id="SDT00133.1"/>
    </source>
</evidence>
<name>A0A1H1WSJ4_9FLAO</name>